<accession>G4YKJ5</accession>
<keyword evidence="1" id="KW-0472">Membrane</keyword>
<dbReference type="EMBL" id="JH159151">
    <property type="protein sequence ID" value="EGZ28827.1"/>
    <property type="molecule type" value="Genomic_DNA"/>
</dbReference>
<organism evidence="2 3">
    <name type="scientific">Phytophthora sojae (strain P6497)</name>
    <name type="common">Soybean stem and root rot agent</name>
    <name type="synonym">Phytophthora megasperma f. sp. glycines</name>
    <dbReference type="NCBI Taxonomy" id="1094619"/>
    <lineage>
        <taxon>Eukaryota</taxon>
        <taxon>Sar</taxon>
        <taxon>Stramenopiles</taxon>
        <taxon>Oomycota</taxon>
        <taxon>Peronosporomycetes</taxon>
        <taxon>Peronosporales</taxon>
        <taxon>Peronosporaceae</taxon>
        <taxon>Phytophthora</taxon>
    </lineage>
</organism>
<evidence type="ECO:0000313" key="3">
    <source>
        <dbReference type="Proteomes" id="UP000002640"/>
    </source>
</evidence>
<protein>
    <submittedName>
        <fullName evidence="2">Uncharacterized protein</fullName>
    </submittedName>
</protein>
<reference evidence="2 3" key="1">
    <citation type="journal article" date="2006" name="Science">
        <title>Phytophthora genome sequences uncover evolutionary origins and mechanisms of pathogenesis.</title>
        <authorList>
            <person name="Tyler B.M."/>
            <person name="Tripathy S."/>
            <person name="Zhang X."/>
            <person name="Dehal P."/>
            <person name="Jiang R.H."/>
            <person name="Aerts A."/>
            <person name="Arredondo F.D."/>
            <person name="Baxter L."/>
            <person name="Bensasson D."/>
            <person name="Beynon J.L."/>
            <person name="Chapman J."/>
            <person name="Damasceno C.M."/>
            <person name="Dorrance A.E."/>
            <person name="Dou D."/>
            <person name="Dickerman A.W."/>
            <person name="Dubchak I.L."/>
            <person name="Garbelotto M."/>
            <person name="Gijzen M."/>
            <person name="Gordon S.G."/>
            <person name="Govers F."/>
            <person name="Grunwald N.J."/>
            <person name="Huang W."/>
            <person name="Ivors K.L."/>
            <person name="Jones R.W."/>
            <person name="Kamoun S."/>
            <person name="Krampis K."/>
            <person name="Lamour K.H."/>
            <person name="Lee M.K."/>
            <person name="McDonald W.H."/>
            <person name="Medina M."/>
            <person name="Meijer H.J."/>
            <person name="Nordberg E.K."/>
            <person name="Maclean D.J."/>
            <person name="Ospina-Giraldo M.D."/>
            <person name="Morris P.F."/>
            <person name="Phuntumart V."/>
            <person name="Putnam N.H."/>
            <person name="Rash S."/>
            <person name="Rose J.K."/>
            <person name="Sakihama Y."/>
            <person name="Salamov A.A."/>
            <person name="Savidor A."/>
            <person name="Scheuring C.F."/>
            <person name="Smith B.M."/>
            <person name="Sobral B.W."/>
            <person name="Terry A."/>
            <person name="Torto-Alalibo T.A."/>
            <person name="Win J."/>
            <person name="Xu Z."/>
            <person name="Zhang H."/>
            <person name="Grigoriev I.V."/>
            <person name="Rokhsar D.S."/>
            <person name="Boore J.L."/>
        </authorList>
    </citation>
    <scope>NUCLEOTIDE SEQUENCE [LARGE SCALE GENOMIC DNA]</scope>
    <source>
        <strain evidence="2 3">P6497</strain>
    </source>
</reference>
<gene>
    <name evidence="2" type="ORF">PHYSODRAFT_294258</name>
</gene>
<keyword evidence="1" id="KW-0812">Transmembrane</keyword>
<name>G4YKJ5_PHYSP</name>
<dbReference type="Proteomes" id="UP000002640">
    <property type="component" value="Unassembled WGS sequence"/>
</dbReference>
<dbReference type="InParanoid" id="G4YKJ5"/>
<keyword evidence="1" id="KW-1133">Transmembrane helix</keyword>
<dbReference type="RefSeq" id="XP_009516102.1">
    <property type="nucleotide sequence ID" value="XM_009517807.1"/>
</dbReference>
<proteinExistence type="predicted"/>
<dbReference type="GeneID" id="20641068"/>
<dbReference type="KEGG" id="psoj:PHYSODRAFT_294258"/>
<evidence type="ECO:0000313" key="2">
    <source>
        <dbReference type="EMBL" id="EGZ28827.1"/>
    </source>
</evidence>
<evidence type="ECO:0000256" key="1">
    <source>
        <dbReference type="SAM" id="Phobius"/>
    </source>
</evidence>
<sequence length="456" mass="51680">MERTKYFRLVEGATRPRRHSLVRDLVVPAGAGVVAIRKAVCKSSLPPEIHDWALKVFANDEVKSPLDEGASLDGYGETADDPLVVQVPRVWYRLMEVDGRTPFAGIIADRVPLTEENTMTDVRDAVFAAWQSLFTNLKPSQLTIYGNQAACDSSEPLDVNAQIESLGQTPQTALIIVVPASVRVRSREESKDEVGVDEVPAKRHKPTQWEWKEEDPVYSVMGNRLFFVDRDRATQQLLGFHKSNYDRATNGGGGGNWVAPLVDHVFGLGKSTFGWEYIRRYNQIWDEFSEMEKKKEENGFLDIVRKCHTITLQFTEDDFLNDDLEFDGRKAARSLVERIGSYFSEIYGDNIPQALDPNAISHNRFVGVLRSLAMEVGPLFIVIDEIGLAFDADLPDTIKRERFMAFCRRILLPLFSVNTLFFLIAGRAPFLSYVHLRPDDRFMVRRLSLILFAPCN</sequence>
<feature type="transmembrane region" description="Helical" evidence="1">
    <location>
        <begin position="410"/>
        <end position="436"/>
    </location>
</feature>
<dbReference type="AlphaFoldDB" id="G4YKJ5"/>
<keyword evidence="3" id="KW-1185">Reference proteome</keyword>